<dbReference type="STRING" id="857566.A0A1E3PHV3"/>
<dbReference type="OrthoDB" id="2163387at2759"/>
<evidence type="ECO:0000313" key="3">
    <source>
        <dbReference type="Proteomes" id="UP000095009"/>
    </source>
</evidence>
<feature type="region of interest" description="Disordered" evidence="1">
    <location>
        <begin position="153"/>
        <end position="189"/>
    </location>
</feature>
<dbReference type="PANTHER" id="PTHR40468:SF1">
    <property type="entry name" value="TOPOISOMERASE I DAMAGE AFFECTED PROTEIN 11"/>
    <property type="match status" value="1"/>
</dbReference>
<sequence>MALPLPASSPQDAPPLDNPGLPIPRSETSSDGSRPRLSSDPTSSLVLTSEADPPLCAYPDPPVSSPLKKIKLTASTQLRVEEKVLKRAEITRITRNLKSRIGLASFKTKRGWHNLGFDTIANHKSLPTRSRPIYSSPAKPYIESNDIERAPVTNNPSWMSFSSPLRQGEPRTTTHSIRPHPSILTSPSQSKSLIADSSVLATNSATLMLSPSQVAKLPYSSHGEKGPWAAARTVFCNPAEPNYIVNHDDGDHDFKKSQTPVFSSSLSPGVISSSPPHPLKAPRTPTQKSFHVSPILSHAQAAHSKKDNPGFQRRHQEADLLMYLATSPSPRTPQTQKLSSSHTPSVDDSPGGRVSTGEVVNGGPESPSARPLLRPLSIRANQGSGVVPRTPPNGFNFNDYLNISTPNERNE</sequence>
<protein>
    <submittedName>
        <fullName evidence="2">Uncharacterized protein</fullName>
    </submittedName>
</protein>
<gene>
    <name evidence="2" type="ORF">NADFUDRAFT_51592</name>
</gene>
<reference evidence="2 3" key="1">
    <citation type="journal article" date="2016" name="Proc. Natl. Acad. Sci. U.S.A.">
        <title>Comparative genomics of biotechnologically important yeasts.</title>
        <authorList>
            <person name="Riley R."/>
            <person name="Haridas S."/>
            <person name="Wolfe K.H."/>
            <person name="Lopes M.R."/>
            <person name="Hittinger C.T."/>
            <person name="Goeker M."/>
            <person name="Salamov A.A."/>
            <person name="Wisecaver J.H."/>
            <person name="Long T.M."/>
            <person name="Calvey C.H."/>
            <person name="Aerts A.L."/>
            <person name="Barry K.W."/>
            <person name="Choi C."/>
            <person name="Clum A."/>
            <person name="Coughlan A.Y."/>
            <person name="Deshpande S."/>
            <person name="Douglass A.P."/>
            <person name="Hanson S.J."/>
            <person name="Klenk H.-P."/>
            <person name="LaButti K.M."/>
            <person name="Lapidus A."/>
            <person name="Lindquist E.A."/>
            <person name="Lipzen A.M."/>
            <person name="Meier-Kolthoff J.P."/>
            <person name="Ohm R.A."/>
            <person name="Otillar R.P."/>
            <person name="Pangilinan J.L."/>
            <person name="Peng Y."/>
            <person name="Rokas A."/>
            <person name="Rosa C.A."/>
            <person name="Scheuner C."/>
            <person name="Sibirny A.A."/>
            <person name="Slot J.C."/>
            <person name="Stielow J.B."/>
            <person name="Sun H."/>
            <person name="Kurtzman C.P."/>
            <person name="Blackwell M."/>
            <person name="Grigoriev I.V."/>
            <person name="Jeffries T.W."/>
        </authorList>
    </citation>
    <scope>NUCLEOTIDE SEQUENCE [LARGE SCALE GENOMIC DNA]</scope>
    <source>
        <strain evidence="2 3">DSM 6958</strain>
    </source>
</reference>
<dbReference type="AlphaFoldDB" id="A0A1E3PHV3"/>
<dbReference type="PANTHER" id="PTHR40468">
    <property type="entry name" value="YALI0A15257P"/>
    <property type="match status" value="1"/>
</dbReference>
<keyword evidence="3" id="KW-1185">Reference proteome</keyword>
<feature type="region of interest" description="Disordered" evidence="1">
    <location>
        <begin position="248"/>
        <end position="290"/>
    </location>
</feature>
<feature type="compositionally biased region" description="Polar residues" evidence="1">
    <location>
        <begin position="327"/>
        <end position="346"/>
    </location>
</feature>
<evidence type="ECO:0000313" key="2">
    <source>
        <dbReference type="EMBL" id="ODQ64993.1"/>
    </source>
</evidence>
<feature type="compositionally biased region" description="Polar residues" evidence="1">
    <location>
        <begin position="393"/>
        <end position="411"/>
    </location>
</feature>
<dbReference type="EMBL" id="KV454410">
    <property type="protein sequence ID" value="ODQ64993.1"/>
    <property type="molecule type" value="Genomic_DNA"/>
</dbReference>
<feature type="region of interest" description="Disordered" evidence="1">
    <location>
        <begin position="327"/>
        <end position="411"/>
    </location>
</feature>
<feature type="region of interest" description="Disordered" evidence="1">
    <location>
        <begin position="1"/>
        <end position="63"/>
    </location>
</feature>
<name>A0A1E3PHV3_9ASCO</name>
<evidence type="ECO:0000256" key="1">
    <source>
        <dbReference type="SAM" id="MobiDB-lite"/>
    </source>
</evidence>
<organism evidence="2 3">
    <name type="scientific">Nadsonia fulvescens var. elongata DSM 6958</name>
    <dbReference type="NCBI Taxonomy" id="857566"/>
    <lineage>
        <taxon>Eukaryota</taxon>
        <taxon>Fungi</taxon>
        <taxon>Dikarya</taxon>
        <taxon>Ascomycota</taxon>
        <taxon>Saccharomycotina</taxon>
        <taxon>Dipodascomycetes</taxon>
        <taxon>Dipodascales</taxon>
        <taxon>Dipodascales incertae sedis</taxon>
        <taxon>Nadsonia</taxon>
    </lineage>
</organism>
<dbReference type="Proteomes" id="UP000095009">
    <property type="component" value="Unassembled WGS sequence"/>
</dbReference>
<accession>A0A1E3PHV3</accession>
<proteinExistence type="predicted"/>
<feature type="compositionally biased region" description="Low complexity" evidence="1">
    <location>
        <begin position="263"/>
        <end position="274"/>
    </location>
</feature>
<feature type="compositionally biased region" description="Polar residues" evidence="1">
    <location>
        <begin position="153"/>
        <end position="176"/>
    </location>
</feature>